<keyword evidence="1" id="KW-0808">Transferase</keyword>
<evidence type="ECO:0000256" key="1">
    <source>
        <dbReference type="ARBA" id="ARBA00022679"/>
    </source>
</evidence>
<dbReference type="SUPFAM" id="SSF50249">
    <property type="entry name" value="Nucleic acid-binding proteins"/>
    <property type="match status" value="1"/>
</dbReference>
<dbReference type="GO" id="GO:0016746">
    <property type="term" value="F:acyltransferase activity"/>
    <property type="evidence" value="ECO:0007669"/>
    <property type="project" value="UniProtKB-KW"/>
</dbReference>
<evidence type="ECO:0000259" key="4">
    <source>
        <dbReference type="Pfam" id="PF12172"/>
    </source>
</evidence>
<dbReference type="GO" id="GO:0044550">
    <property type="term" value="P:secondary metabolite biosynthetic process"/>
    <property type="evidence" value="ECO:0007669"/>
    <property type="project" value="TreeGrafter"/>
</dbReference>
<dbReference type="OrthoDB" id="8771453at2"/>
<dbReference type="InterPro" id="IPR016039">
    <property type="entry name" value="Thiolase-like"/>
</dbReference>
<feature type="domain" description="ChsH2 rubredoxin-like zinc ribbon" evidence="4">
    <location>
        <begin position="374"/>
        <end position="402"/>
    </location>
</feature>
<organism evidence="5 6">
    <name type="scientific">Erythrobacter aureus</name>
    <dbReference type="NCBI Taxonomy" id="2182384"/>
    <lineage>
        <taxon>Bacteria</taxon>
        <taxon>Pseudomonadati</taxon>
        <taxon>Pseudomonadota</taxon>
        <taxon>Alphaproteobacteria</taxon>
        <taxon>Sphingomonadales</taxon>
        <taxon>Erythrobacteraceae</taxon>
        <taxon>Erythrobacter/Porphyrobacter group</taxon>
        <taxon>Erythrobacter</taxon>
    </lineage>
</organism>
<dbReference type="Gene3D" id="3.40.47.10">
    <property type="match status" value="2"/>
</dbReference>
<dbReference type="Pfam" id="PF12172">
    <property type="entry name" value="zf-ChsH2"/>
    <property type="match status" value="1"/>
</dbReference>
<evidence type="ECO:0000259" key="3">
    <source>
        <dbReference type="Pfam" id="PF08541"/>
    </source>
</evidence>
<evidence type="ECO:0000256" key="2">
    <source>
        <dbReference type="ARBA" id="ARBA00023315"/>
    </source>
</evidence>
<name>A0A345YD62_9SPHN</name>
<dbReference type="Proteomes" id="UP000254508">
    <property type="component" value="Chromosome"/>
</dbReference>
<dbReference type="InterPro" id="IPR013747">
    <property type="entry name" value="ACP_syn_III_C"/>
</dbReference>
<feature type="domain" description="Beta-ketoacyl-[acyl-carrier-protein] synthase III C-terminal" evidence="3">
    <location>
        <begin position="223"/>
        <end position="302"/>
    </location>
</feature>
<dbReference type="Pfam" id="PF08541">
    <property type="entry name" value="ACP_syn_III_C"/>
    <property type="match status" value="1"/>
</dbReference>
<dbReference type="PANTHER" id="PTHR34069:SF2">
    <property type="entry name" value="BETA-KETOACYL-[ACYL-CARRIER-PROTEIN] SYNTHASE III"/>
    <property type="match status" value="1"/>
</dbReference>
<sequence>MADFRQEQELKQRGITSFGAYVPRRRLPREAIASAVRWATPSKPGAAKGHRAICSHDEDSITMAVAATRHALDGLGGSGDPGSLFFASTTMPFADRQNAGLIAAAAGLDDAAASADIGGSLKAGVTALRLALEGAGDSLVVAADKRRTKPGSPQELKYGDAAAAFSVGETGLLAEFVCAHATSVDFTDHYRSSGASFDYVLEERWARDEGLSRIIPQAVTGLLEKAGIEATDIAHFVPAGLNPRDASSMAAACGIAAQAIPEEIISKAGDTGCAQPLLSLTLTLQNAGPGELVLLLGYGQGAELILFRTTDRIGNAAPLVGARAMLADFVEDDNYLRFLSFNGLVEMDWGMRAERDNRTAQSAFFRHRDTVTGFVGGRCTECDTPQFPRTRVCVNPSCRSTGTQVKEPFADKRASVKSFTEDWLALSFNPPLIYGNIRFDGGGVTMLEFSDFAPGEVAVGSPLAMQFRIKDIDPQRGFRRYCWKAVPPATWTAPHRSPAKQGTTHHG</sequence>
<protein>
    <submittedName>
        <fullName evidence="5">3-oxoacyl-ACP synthase</fullName>
    </submittedName>
</protein>
<evidence type="ECO:0000313" key="5">
    <source>
        <dbReference type="EMBL" id="AXK41864.1"/>
    </source>
</evidence>
<dbReference type="InterPro" id="IPR012340">
    <property type="entry name" value="NA-bd_OB-fold"/>
</dbReference>
<dbReference type="EMBL" id="CP031357">
    <property type="protein sequence ID" value="AXK41864.1"/>
    <property type="molecule type" value="Genomic_DNA"/>
</dbReference>
<accession>A0A345YD62</accession>
<dbReference type="PANTHER" id="PTHR34069">
    <property type="entry name" value="3-OXOACYL-[ACYL-CARRIER-PROTEIN] SYNTHASE 3"/>
    <property type="match status" value="1"/>
</dbReference>
<keyword evidence="6" id="KW-1185">Reference proteome</keyword>
<gene>
    <name evidence="5" type="ORF">DVR09_05470</name>
</gene>
<dbReference type="KEGG" id="err:DVR09_05470"/>
<dbReference type="SUPFAM" id="SSF53901">
    <property type="entry name" value="Thiolase-like"/>
    <property type="match status" value="2"/>
</dbReference>
<reference evidence="6" key="1">
    <citation type="submission" date="2018-07" db="EMBL/GenBank/DDBJ databases">
        <title>Genome sequence of Erythrobacter strain YH-07, an antagonistic bacterium isolated from Yellow Sea.</title>
        <authorList>
            <person name="Tang T."/>
            <person name="Liu Q."/>
            <person name="Sun X."/>
        </authorList>
    </citation>
    <scope>NUCLEOTIDE SEQUENCE [LARGE SCALE GENOMIC DNA]</scope>
    <source>
        <strain evidence="6">YH-07</strain>
    </source>
</reference>
<dbReference type="InterPro" id="IPR022002">
    <property type="entry name" value="ChsH2_Znr"/>
</dbReference>
<keyword evidence="2" id="KW-0012">Acyltransferase</keyword>
<evidence type="ECO:0000313" key="6">
    <source>
        <dbReference type="Proteomes" id="UP000254508"/>
    </source>
</evidence>
<dbReference type="RefSeq" id="WP_115416050.1">
    <property type="nucleotide sequence ID" value="NZ_CP031357.1"/>
</dbReference>
<dbReference type="AlphaFoldDB" id="A0A345YD62"/>
<proteinExistence type="predicted"/>